<feature type="compositionally biased region" description="Polar residues" evidence="5">
    <location>
        <begin position="553"/>
        <end position="612"/>
    </location>
</feature>
<dbReference type="Pfam" id="PF13639">
    <property type="entry name" value="zf-RING_2"/>
    <property type="match status" value="1"/>
</dbReference>
<evidence type="ECO:0008006" key="10">
    <source>
        <dbReference type="Google" id="ProtNLM"/>
    </source>
</evidence>
<dbReference type="PROSITE" id="PS00518">
    <property type="entry name" value="ZF_RING_1"/>
    <property type="match status" value="1"/>
</dbReference>
<feature type="compositionally biased region" description="Low complexity" evidence="5">
    <location>
        <begin position="1130"/>
        <end position="1141"/>
    </location>
</feature>
<feature type="region of interest" description="Disordered" evidence="5">
    <location>
        <begin position="333"/>
        <end position="1030"/>
    </location>
</feature>
<dbReference type="PANTHER" id="PTHR10131:SF157">
    <property type="entry name" value="RECEPTOR-ASSOCIATED FACTOR, PUTATIVE-RELATED"/>
    <property type="match status" value="1"/>
</dbReference>
<feature type="compositionally biased region" description="Polar residues" evidence="5">
    <location>
        <begin position="881"/>
        <end position="892"/>
    </location>
</feature>
<sequence>MSVFEVSKFDPQPNPELICCICYCVLHQPRECRCRHVFCKKCIETWLSNHFTCPTCRTTVRFNHLQPVLPLVQNMLNNLTMICDFHEHGCQDKITMEQYENHIKTCQFQTVVCPNFGCGLQVPKNTLTTHAQECPFKSVMCEQGCDLRMQQQHADSHNCLTALKDALRERNTVNIQYRVLLRWLWGRIRLMQQVEGPPRLQARYFRDILNQIARFWPPGQEFPPNITSPTSSRPAEPNGAASDNHINIDEEISQNLGEPSLLVRLMEEASATGARERERTRRVFGPRSGSDEDRRRRSRSGGRRSLRNRVVLPDGDSFFDTAWPDSAREFVPYSGRGRSSSRSPSQSFSSTSVSTDSSESVNFTIDHSSQASQSTNTTQSLDDDDDTGDNSQGGIPDDTDREVNVVDSDSVSEENEEDRATGSRTEGSTPGSVVTDNNNNDSDSYHSDQSLGGEGNTVDGDAGSIQSPRSSSASDRASSASGINSDFGPDSSGPDDHGPRSGSEGQGSQLDEDEDRSPIGLAEQQRDEVGGPRSPDSEPRSPQSPSGEPRSPAVSSHSEISYNSNGPQFSSDNSMGSDDANAENNSTHTENNSLSLNNGLWDSSSRSENTSDGAHYSDHDADNAALAHSDNNSGDGSLSDTHRNADNARTDVSHAEGHVSVSSATDDNRPKPCSSPQPDASVDDHDARNQDEGKSHELQAVPSSNSTERDSGFASLDRMSDISDKDSGTLPQQAAQDDANPVSKTVANSESVSATVGEPHHNAWDSDSDTTSLDYGSDHAGDDSAAPSTSMMGDQVTAVSDTNANTATVVGDEPQTSAAENQEQPTSQEPEVSTSGGQPLVGSSSSDDDEEDKPEKRQGKGKGKSACKGKGKALSARKQVRTPTTDSGSDVQMDSGVVRKRKLHSIPLDTSSDSEPSSSRPVLPKKLCLTLVKSVPSSRNEDGDEANNAPSTTTDNPAASWSFEGNGDGGNKNSDNSQRKSPKKKKTAGSEKSRKRKADDQHSSFSKQTQTCSATASTSTNGPSTSSGTSFQAWLNFRDIGSVWSFLENRLEGVVRELVASLPAAEPTVTSIERGTALSPTSPPPEPPPSPRPPSMIPLQEPAVPVVDRRLLNPSVPPRARSPVRERSPVSRSSAAAARSRISSRSRSSHSTGAAGMTLRDRRGRSRDPPPRSRGEEDDTRLVRIPDIPVPPSTYQLLNMYANDDDSDSTWSPASPSHDSD</sequence>
<dbReference type="PROSITE" id="PS50145">
    <property type="entry name" value="ZF_TRAF"/>
    <property type="match status" value="1"/>
</dbReference>
<evidence type="ECO:0000256" key="4">
    <source>
        <dbReference type="PROSITE-ProRule" id="PRU00207"/>
    </source>
</evidence>
<dbReference type="SUPFAM" id="SSF49599">
    <property type="entry name" value="TRAF domain-like"/>
    <property type="match status" value="1"/>
</dbReference>
<feature type="compositionally biased region" description="Polar residues" evidence="5">
    <location>
        <begin position="948"/>
        <end position="959"/>
    </location>
</feature>
<evidence type="ECO:0000259" key="7">
    <source>
        <dbReference type="PROSITE" id="PS50145"/>
    </source>
</evidence>
<dbReference type="InterPro" id="IPR001841">
    <property type="entry name" value="Znf_RING"/>
</dbReference>
<feature type="compositionally biased region" description="Basic and acidic residues" evidence="5">
    <location>
        <begin position="1166"/>
        <end position="1184"/>
    </location>
</feature>
<feature type="compositionally biased region" description="Pro residues" evidence="5">
    <location>
        <begin position="1081"/>
        <end position="1096"/>
    </location>
</feature>
<feature type="compositionally biased region" description="Basic and acidic residues" evidence="5">
    <location>
        <begin position="640"/>
        <end position="657"/>
    </location>
</feature>
<dbReference type="AlphaFoldDB" id="A0ABD0M8E5"/>
<feature type="region of interest" description="Disordered" evidence="5">
    <location>
        <begin position="1113"/>
        <end position="1221"/>
    </location>
</feature>
<feature type="compositionally biased region" description="Polar residues" evidence="5">
    <location>
        <begin position="742"/>
        <end position="754"/>
    </location>
</feature>
<protein>
    <recommendedName>
        <fullName evidence="10">RING-type domain-containing protein</fullName>
    </recommendedName>
</protein>
<dbReference type="EMBL" id="JACVVK020000004">
    <property type="protein sequence ID" value="KAK7507684.1"/>
    <property type="molecule type" value="Genomic_DNA"/>
</dbReference>
<evidence type="ECO:0000256" key="2">
    <source>
        <dbReference type="ARBA" id="ARBA00022771"/>
    </source>
</evidence>
<feature type="compositionally biased region" description="Polar residues" evidence="5">
    <location>
        <begin position="786"/>
        <end position="837"/>
    </location>
</feature>
<dbReference type="GO" id="GO:0008270">
    <property type="term" value="F:zinc ion binding"/>
    <property type="evidence" value="ECO:0007669"/>
    <property type="project" value="UniProtKB-KW"/>
</dbReference>
<dbReference type="PROSITE" id="PS50089">
    <property type="entry name" value="ZF_RING_2"/>
    <property type="match status" value="1"/>
</dbReference>
<dbReference type="Proteomes" id="UP001519460">
    <property type="component" value="Unassembled WGS sequence"/>
</dbReference>
<dbReference type="InterPro" id="IPR013083">
    <property type="entry name" value="Znf_RING/FYVE/PHD"/>
</dbReference>
<dbReference type="InterPro" id="IPR017907">
    <property type="entry name" value="Znf_RING_CS"/>
</dbReference>
<dbReference type="Gene3D" id="3.30.40.10">
    <property type="entry name" value="Zinc/RING finger domain, C3HC4 (zinc finger)"/>
    <property type="match status" value="2"/>
</dbReference>
<organism evidence="8 9">
    <name type="scientific">Batillaria attramentaria</name>
    <dbReference type="NCBI Taxonomy" id="370345"/>
    <lineage>
        <taxon>Eukaryota</taxon>
        <taxon>Metazoa</taxon>
        <taxon>Spiralia</taxon>
        <taxon>Lophotrochozoa</taxon>
        <taxon>Mollusca</taxon>
        <taxon>Gastropoda</taxon>
        <taxon>Caenogastropoda</taxon>
        <taxon>Sorbeoconcha</taxon>
        <taxon>Cerithioidea</taxon>
        <taxon>Batillariidae</taxon>
        <taxon>Batillaria</taxon>
    </lineage>
</organism>
<name>A0ABD0M8E5_9CAEN</name>
<keyword evidence="3 4" id="KW-0862">Zinc</keyword>
<evidence type="ECO:0000256" key="3">
    <source>
        <dbReference type="ARBA" id="ARBA00022833"/>
    </source>
</evidence>
<evidence type="ECO:0000256" key="5">
    <source>
        <dbReference type="SAM" id="MobiDB-lite"/>
    </source>
</evidence>
<comment type="caution">
    <text evidence="8">The sequence shown here is derived from an EMBL/GenBank/DDBJ whole genome shotgun (WGS) entry which is preliminary data.</text>
</comment>
<evidence type="ECO:0000313" key="9">
    <source>
        <dbReference type="Proteomes" id="UP001519460"/>
    </source>
</evidence>
<reference evidence="8 9" key="1">
    <citation type="journal article" date="2023" name="Sci. Data">
        <title>Genome assembly of the Korean intertidal mud-creeper Batillaria attramentaria.</title>
        <authorList>
            <person name="Patra A.K."/>
            <person name="Ho P.T."/>
            <person name="Jun S."/>
            <person name="Lee S.J."/>
            <person name="Kim Y."/>
            <person name="Won Y.J."/>
        </authorList>
    </citation>
    <scope>NUCLEOTIDE SEQUENCE [LARGE SCALE GENOMIC DNA]</scope>
    <source>
        <strain evidence="8">Wonlab-2016</strain>
    </source>
</reference>
<feature type="compositionally biased region" description="Low complexity" evidence="5">
    <location>
        <begin position="629"/>
        <end position="639"/>
    </location>
</feature>
<feature type="compositionally biased region" description="Low complexity" evidence="5">
    <location>
        <begin position="436"/>
        <end position="450"/>
    </location>
</feature>
<feature type="domain" description="RING-type" evidence="6">
    <location>
        <begin position="19"/>
        <end position="57"/>
    </location>
</feature>
<evidence type="ECO:0000313" key="8">
    <source>
        <dbReference type="EMBL" id="KAK7507684.1"/>
    </source>
</evidence>
<feature type="compositionally biased region" description="Low complexity" evidence="5">
    <location>
        <begin position="334"/>
        <end position="360"/>
    </location>
</feature>
<gene>
    <name evidence="8" type="ORF">BaRGS_00001619</name>
</gene>
<feature type="compositionally biased region" description="Basic and acidic residues" evidence="5">
    <location>
        <begin position="682"/>
        <end position="697"/>
    </location>
</feature>
<feature type="compositionally biased region" description="Basic and acidic residues" evidence="5">
    <location>
        <begin position="988"/>
        <end position="1002"/>
    </location>
</feature>
<dbReference type="SUPFAM" id="SSF57850">
    <property type="entry name" value="RING/U-box"/>
    <property type="match status" value="1"/>
</dbReference>
<feature type="compositionally biased region" description="Polar residues" evidence="5">
    <location>
        <begin position="1209"/>
        <end position="1221"/>
    </location>
</feature>
<feature type="domain" description="TRAF-type" evidence="7">
    <location>
        <begin position="102"/>
        <end position="145"/>
    </location>
</feature>
<evidence type="ECO:0000259" key="6">
    <source>
        <dbReference type="PROSITE" id="PS50089"/>
    </source>
</evidence>
<accession>A0ABD0M8E5</accession>
<feature type="region of interest" description="Disordered" evidence="5">
    <location>
        <begin position="219"/>
        <end position="243"/>
    </location>
</feature>
<feature type="region of interest" description="Disordered" evidence="5">
    <location>
        <begin position="269"/>
        <end position="308"/>
    </location>
</feature>
<feature type="compositionally biased region" description="Low complexity" evidence="5">
    <location>
        <begin position="1006"/>
        <end position="1030"/>
    </location>
</feature>
<feature type="compositionally biased region" description="Low complexity" evidence="5">
    <location>
        <begin position="368"/>
        <end position="380"/>
    </location>
</feature>
<feature type="compositionally biased region" description="Polar residues" evidence="5">
    <location>
        <begin position="422"/>
        <end position="435"/>
    </location>
</feature>
<feature type="zinc finger region" description="TRAF-type" evidence="4">
    <location>
        <begin position="102"/>
        <end position="145"/>
    </location>
</feature>
<feature type="compositionally biased region" description="Basic and acidic residues" evidence="5">
    <location>
        <begin position="718"/>
        <end position="727"/>
    </location>
</feature>
<evidence type="ECO:0000256" key="1">
    <source>
        <dbReference type="ARBA" id="ARBA00022723"/>
    </source>
</evidence>
<feature type="compositionally biased region" description="Low complexity" evidence="5">
    <location>
        <begin position="462"/>
        <end position="492"/>
    </location>
</feature>
<feature type="compositionally biased region" description="Basic and acidic residues" evidence="5">
    <location>
        <begin position="524"/>
        <end position="539"/>
    </location>
</feature>
<feature type="compositionally biased region" description="Basic residues" evidence="5">
    <location>
        <begin position="859"/>
        <end position="871"/>
    </location>
</feature>
<dbReference type="Pfam" id="PF02176">
    <property type="entry name" value="zf-TRAF"/>
    <property type="match status" value="1"/>
</dbReference>
<dbReference type="InterPro" id="IPR001293">
    <property type="entry name" value="Znf_TRAF"/>
</dbReference>
<feature type="region of interest" description="Disordered" evidence="5">
    <location>
        <begin position="1070"/>
        <end position="1099"/>
    </location>
</feature>
<keyword evidence="9" id="KW-1185">Reference proteome</keyword>
<dbReference type="PANTHER" id="PTHR10131">
    <property type="entry name" value="TNF RECEPTOR ASSOCIATED FACTOR"/>
    <property type="match status" value="1"/>
</dbReference>
<keyword evidence="1 4" id="KW-0479">Metal-binding</keyword>
<keyword evidence="2 4" id="KW-0863">Zinc-finger</keyword>
<proteinExistence type="predicted"/>
<feature type="compositionally biased region" description="Basic residues" evidence="5">
    <location>
        <begin position="296"/>
        <end position="307"/>
    </location>
</feature>